<dbReference type="RefSeq" id="WP_171245673.1">
    <property type="nucleotide sequence ID" value="NZ_JABFAJ010000003.1"/>
</dbReference>
<evidence type="ECO:0000313" key="2">
    <source>
        <dbReference type="EMBL" id="NNU26167.1"/>
    </source>
</evidence>
<accession>A0A849K4U1</accession>
<name>A0A849K4U1_9MICO</name>
<comment type="caution">
    <text evidence="2">The sequence shown here is derived from an EMBL/GenBank/DDBJ whole genome shotgun (WGS) entry which is preliminary data.</text>
</comment>
<dbReference type="EMBL" id="JABFAJ010000003">
    <property type="protein sequence ID" value="NNU26167.1"/>
    <property type="molecule type" value="Genomic_DNA"/>
</dbReference>
<protein>
    <recommendedName>
        <fullName evidence="1">ABC-three component systems C-terminal domain-containing protein</fullName>
    </recommendedName>
</protein>
<dbReference type="Proteomes" id="UP000557204">
    <property type="component" value="Unassembled WGS sequence"/>
</dbReference>
<feature type="domain" description="ABC-three component systems C-terminal" evidence="1">
    <location>
        <begin position="132"/>
        <end position="260"/>
    </location>
</feature>
<evidence type="ECO:0000313" key="3">
    <source>
        <dbReference type="Proteomes" id="UP000557204"/>
    </source>
</evidence>
<dbReference type="Pfam" id="PF20275">
    <property type="entry name" value="CTD10"/>
    <property type="match status" value="1"/>
</dbReference>
<gene>
    <name evidence="2" type="ORF">HLI28_01225</name>
</gene>
<dbReference type="InterPro" id="IPR046919">
    <property type="entry name" value="ABC-3C_CTD10"/>
</dbReference>
<evidence type="ECO:0000259" key="1">
    <source>
        <dbReference type="Pfam" id="PF20275"/>
    </source>
</evidence>
<keyword evidence="3" id="KW-1185">Reference proteome</keyword>
<reference evidence="2 3" key="1">
    <citation type="submission" date="2020-05" db="EMBL/GenBank/DDBJ databases">
        <title>Genome sequence of Isoptericola sp. JC619 isolated from Chilika lagoon, India.</title>
        <authorList>
            <person name="Kumar D."/>
            <person name="Appam K."/>
            <person name="Gandham S."/>
            <person name="Uppada J."/>
            <person name="Sasikala C."/>
            <person name="Venkata Ramana C."/>
        </authorList>
    </citation>
    <scope>NUCLEOTIDE SEQUENCE [LARGE SCALE GENOMIC DNA]</scope>
    <source>
        <strain evidence="2 3">JC619</strain>
    </source>
</reference>
<dbReference type="AlphaFoldDB" id="A0A849K4U1"/>
<proteinExistence type="predicted"/>
<sequence length="262" mass="28573">MAMGTNRDDIPAAQARVVYQRSGGRCAYPGCGAELVMDAISPGDQPKSTGKVAHIAAASPGGPRYDASMTRDQRRSANNLIYLCGPHHDAIDFQLDHHTREFLTEAKLNHERAVARATRAALGNVTNYELDTICSTIASAPSDQAIPLIDPPVEVREKIELNDLGAASREKIRDGLSQSARVAAFIAFQGTYSRNFGQRLVARFKADYYAARADGLDSDEVFDYLIEQAYENAGPTDTPEIRAAALAVITHLFEICEIFERA</sequence>
<organism evidence="2 3">
    <name type="scientific">Isoptericola sediminis</name>
    <dbReference type="NCBI Taxonomy" id="2733572"/>
    <lineage>
        <taxon>Bacteria</taxon>
        <taxon>Bacillati</taxon>
        <taxon>Actinomycetota</taxon>
        <taxon>Actinomycetes</taxon>
        <taxon>Micrococcales</taxon>
        <taxon>Promicromonosporaceae</taxon>
        <taxon>Isoptericola</taxon>
    </lineage>
</organism>